<dbReference type="NCBIfam" id="NF005085">
    <property type="entry name" value="PRK06520.1"/>
    <property type="match status" value="1"/>
</dbReference>
<dbReference type="EC" id="2.1.1.14" evidence="2"/>
<feature type="domain" description="Cobalamin-independent methionine synthase MetE C-terminal/archaeal" evidence="1">
    <location>
        <begin position="13"/>
        <end position="341"/>
    </location>
</feature>
<dbReference type="Gene3D" id="3.20.20.210">
    <property type="match status" value="1"/>
</dbReference>
<dbReference type="InterPro" id="IPR038071">
    <property type="entry name" value="UROD/MetE-like_sf"/>
</dbReference>
<dbReference type="GO" id="GO:0003871">
    <property type="term" value="F:5-methyltetrahydropteroyltriglutamate-homocysteine S-methyltransferase activity"/>
    <property type="evidence" value="ECO:0007669"/>
    <property type="project" value="UniProtKB-EC"/>
</dbReference>
<evidence type="ECO:0000313" key="2">
    <source>
        <dbReference type="EMBL" id="MBB6093635.1"/>
    </source>
</evidence>
<dbReference type="PANTHER" id="PTHR43844">
    <property type="entry name" value="METHIONINE SYNTHASE"/>
    <property type="match status" value="1"/>
</dbReference>
<dbReference type="Pfam" id="PF01717">
    <property type="entry name" value="Meth_synt_2"/>
    <property type="match status" value="1"/>
</dbReference>
<evidence type="ECO:0000313" key="3">
    <source>
        <dbReference type="Proteomes" id="UP000588068"/>
    </source>
</evidence>
<reference evidence="2 3" key="1">
    <citation type="submission" date="2020-08" db="EMBL/GenBank/DDBJ databases">
        <title>Genomic Encyclopedia of Type Strains, Phase IV (KMG-IV): sequencing the most valuable type-strain genomes for metagenomic binning, comparative biology and taxonomic classification.</title>
        <authorList>
            <person name="Goeker M."/>
        </authorList>
    </citation>
    <scope>NUCLEOTIDE SEQUENCE [LARGE SCALE GENOMIC DNA]</scope>
    <source>
        <strain evidence="2 3">DSM 26723</strain>
    </source>
</reference>
<evidence type="ECO:0000259" key="1">
    <source>
        <dbReference type="Pfam" id="PF01717"/>
    </source>
</evidence>
<dbReference type="EMBL" id="JACHHZ010000003">
    <property type="protein sequence ID" value="MBB6093635.1"/>
    <property type="molecule type" value="Genomic_DNA"/>
</dbReference>
<accession>A0A841HNW5</accession>
<gene>
    <name evidence="2" type="ORF">HNQ60_002516</name>
</gene>
<keyword evidence="2" id="KW-0808">Transferase</keyword>
<dbReference type="CDD" id="cd03311">
    <property type="entry name" value="CIMS_C_terminal_like"/>
    <property type="match status" value="1"/>
</dbReference>
<dbReference type="AlphaFoldDB" id="A0A841HNW5"/>
<dbReference type="Proteomes" id="UP000588068">
    <property type="component" value="Unassembled WGS sequence"/>
</dbReference>
<dbReference type="RefSeq" id="WP_184332227.1">
    <property type="nucleotide sequence ID" value="NZ_JACHHZ010000003.1"/>
</dbReference>
<sequence length="372" mass="41431">MTNRTRPTFRAEHVGSFLRPERLLQAARGLKSGSTTPDQLHQTQDECIRDLVALQESVGMSSVTDGEFRRRGWSAGFIDAVQGFGMRDGTLGFRDERGEKGVLPSPYAKERLRRKHGIATDEFRFLRSTVKSGIAKTTIPSPDVMHFFLGPQSFDTAAYPDTETYYADLVRIYHDEIRDLVAIGCEYLQLDNTALPCNCDEHVRADVRQRGEDPDQLTARYVKLVNEVLSACPPGMAKATHMCRGNLKGAWMAEGGYEAIAEKVFGELNVDAFLLEFDTDRAGDFRPLRFVPPSKRVVLGLVSSKIPTLESADDLKRRIDDAAKHIPIDQLGLSPQCGFSSVPGSGHPLTEDDQKRKMELIVKVARDVWGTT</sequence>
<proteinExistence type="predicted"/>
<dbReference type="SUPFAM" id="SSF51726">
    <property type="entry name" value="UROD/MetE-like"/>
    <property type="match status" value="1"/>
</dbReference>
<dbReference type="GO" id="GO:0009086">
    <property type="term" value="P:methionine biosynthetic process"/>
    <property type="evidence" value="ECO:0007669"/>
    <property type="project" value="InterPro"/>
</dbReference>
<name>A0A841HNW5_9GAMM</name>
<dbReference type="GO" id="GO:0032259">
    <property type="term" value="P:methylation"/>
    <property type="evidence" value="ECO:0007669"/>
    <property type="project" value="UniProtKB-KW"/>
</dbReference>
<dbReference type="InterPro" id="IPR002629">
    <property type="entry name" value="Met_Synth_C/arc"/>
</dbReference>
<protein>
    <submittedName>
        <fullName evidence="2">5-methyltetrahydropteroyltriglutamate--homocysteine methyltransferase</fullName>
        <ecNumber evidence="2">2.1.1.14</ecNumber>
    </submittedName>
</protein>
<dbReference type="GO" id="GO:0008270">
    <property type="term" value="F:zinc ion binding"/>
    <property type="evidence" value="ECO:0007669"/>
    <property type="project" value="InterPro"/>
</dbReference>
<comment type="caution">
    <text evidence="2">The sequence shown here is derived from an EMBL/GenBank/DDBJ whole genome shotgun (WGS) entry which is preliminary data.</text>
</comment>
<keyword evidence="2" id="KW-0489">Methyltransferase</keyword>
<dbReference type="PANTHER" id="PTHR43844:SF1">
    <property type="entry name" value="METHIONINE SYNTHASE"/>
    <property type="match status" value="1"/>
</dbReference>
<keyword evidence="3" id="KW-1185">Reference proteome</keyword>
<organism evidence="2 3">
    <name type="scientific">Povalibacter uvarum</name>
    <dbReference type="NCBI Taxonomy" id="732238"/>
    <lineage>
        <taxon>Bacteria</taxon>
        <taxon>Pseudomonadati</taxon>
        <taxon>Pseudomonadota</taxon>
        <taxon>Gammaproteobacteria</taxon>
        <taxon>Steroidobacterales</taxon>
        <taxon>Steroidobacteraceae</taxon>
        <taxon>Povalibacter</taxon>
    </lineage>
</organism>